<accession>A0A0X8X529</accession>
<keyword evidence="2" id="KW-1185">Reference proteome</keyword>
<evidence type="ECO:0000313" key="2">
    <source>
        <dbReference type="Proteomes" id="UP000218263"/>
    </source>
</evidence>
<evidence type="ECO:0000313" key="1">
    <source>
        <dbReference type="EMBL" id="BAU55262.1"/>
    </source>
</evidence>
<dbReference type="RefSeq" id="WP_096353508.1">
    <property type="nucleotide sequence ID" value="NZ_AP017313.1"/>
</dbReference>
<name>A0A0X8X529_9SPHI</name>
<dbReference type="EMBL" id="AP017313">
    <property type="protein sequence ID" value="BAU55262.1"/>
    <property type="molecule type" value="Genomic_DNA"/>
</dbReference>
<dbReference type="KEGG" id="mgot:MgSA37_03443"/>
<dbReference type="Proteomes" id="UP000218263">
    <property type="component" value="Chromosome"/>
</dbReference>
<dbReference type="OrthoDB" id="798432at2"/>
<organism evidence="1 2">
    <name type="scientific">Mucilaginibacter gotjawali</name>
    <dbReference type="NCBI Taxonomy" id="1550579"/>
    <lineage>
        <taxon>Bacteria</taxon>
        <taxon>Pseudomonadati</taxon>
        <taxon>Bacteroidota</taxon>
        <taxon>Sphingobacteriia</taxon>
        <taxon>Sphingobacteriales</taxon>
        <taxon>Sphingobacteriaceae</taxon>
        <taxon>Mucilaginibacter</taxon>
    </lineage>
</organism>
<sequence length="92" mass="10507">MRIKTIVIILIAVLLTIVIMQNTDEVWFKILFFKIHVSKLSVMLLVAVVAFILGWLVGRPKRVIRLGDTMGSHDPDDDEPGTLSKEDREYIN</sequence>
<reference evidence="1 2" key="1">
    <citation type="submission" date="2015-12" db="EMBL/GenBank/DDBJ databases">
        <title>Genome sequence of Mucilaginibacter gotjawali.</title>
        <authorList>
            <person name="Lee J.S."/>
            <person name="Lee K.C."/>
            <person name="Kim K.K."/>
            <person name="Lee B.W."/>
        </authorList>
    </citation>
    <scope>NUCLEOTIDE SEQUENCE [LARGE SCALE GENOMIC DNA]</scope>
    <source>
        <strain evidence="1 2">SA3-7</strain>
    </source>
</reference>
<protein>
    <submittedName>
        <fullName evidence="1">Uncharacterized protein</fullName>
    </submittedName>
</protein>
<gene>
    <name evidence="1" type="ORF">MgSA37_03443</name>
</gene>
<dbReference type="AlphaFoldDB" id="A0A0X8X529"/>
<proteinExistence type="predicted"/>